<dbReference type="PANTHER" id="PTHR43767">
    <property type="entry name" value="LONG-CHAIN-FATTY-ACID--COA LIGASE"/>
    <property type="match status" value="1"/>
</dbReference>
<evidence type="ECO:0000313" key="2">
    <source>
        <dbReference type="EMBL" id="SVB94062.1"/>
    </source>
</evidence>
<sequence>MAFISDSQTILGLLEQNAEHSAGRSFASFEGQEIRTRELRDKARQTAYLLAKQGVRPGDRVAVMLDNHLDNLVLFFALVWVGAIHVPVNTRLRYDSLRYLVEHSRPKLIIVEDRYVTHLPPQEGVVQQRLCVTHKASEGFEWSMDQDALKGQGSDYPGPADVQPSDVISIMYTSGTTGPPKGVKVTDKMLRASAFASAKASGAVTGDIFLVWEPLYHIGALQLLPLALGVGVQLALVDRFSVSRFWDQVRETGATQIHFLGGILQMLLRQ</sequence>
<name>A0A382I412_9ZZZZ</name>
<dbReference type="AlphaFoldDB" id="A0A382I412"/>
<dbReference type="SUPFAM" id="SSF56801">
    <property type="entry name" value="Acetyl-CoA synthetase-like"/>
    <property type="match status" value="1"/>
</dbReference>
<dbReference type="Pfam" id="PF00501">
    <property type="entry name" value="AMP-binding"/>
    <property type="match status" value="1"/>
</dbReference>
<dbReference type="PANTHER" id="PTHR43767:SF1">
    <property type="entry name" value="NONRIBOSOMAL PEPTIDE SYNTHASE PES1 (EUROFUNG)-RELATED"/>
    <property type="match status" value="1"/>
</dbReference>
<evidence type="ECO:0000259" key="1">
    <source>
        <dbReference type="Pfam" id="PF00501"/>
    </source>
</evidence>
<organism evidence="2">
    <name type="scientific">marine metagenome</name>
    <dbReference type="NCBI Taxonomy" id="408172"/>
    <lineage>
        <taxon>unclassified sequences</taxon>
        <taxon>metagenomes</taxon>
        <taxon>ecological metagenomes</taxon>
    </lineage>
</organism>
<protein>
    <recommendedName>
        <fullName evidence="1">AMP-dependent synthetase/ligase domain-containing protein</fullName>
    </recommendedName>
</protein>
<feature type="domain" description="AMP-dependent synthetase/ligase" evidence="1">
    <location>
        <begin position="15"/>
        <end position="269"/>
    </location>
</feature>
<accession>A0A382I412</accession>
<dbReference type="PROSITE" id="PS00455">
    <property type="entry name" value="AMP_BINDING"/>
    <property type="match status" value="1"/>
</dbReference>
<dbReference type="Gene3D" id="3.40.50.12780">
    <property type="entry name" value="N-terminal domain of ligase-like"/>
    <property type="match status" value="1"/>
</dbReference>
<dbReference type="EMBL" id="UINC01064925">
    <property type="protein sequence ID" value="SVB94062.1"/>
    <property type="molecule type" value="Genomic_DNA"/>
</dbReference>
<reference evidence="2" key="1">
    <citation type="submission" date="2018-05" db="EMBL/GenBank/DDBJ databases">
        <authorList>
            <person name="Lanie J.A."/>
            <person name="Ng W.-L."/>
            <person name="Kazmierczak K.M."/>
            <person name="Andrzejewski T.M."/>
            <person name="Davidsen T.M."/>
            <person name="Wayne K.J."/>
            <person name="Tettelin H."/>
            <person name="Glass J.I."/>
            <person name="Rusch D."/>
            <person name="Podicherti R."/>
            <person name="Tsui H.-C.T."/>
            <person name="Winkler M.E."/>
        </authorList>
    </citation>
    <scope>NUCLEOTIDE SEQUENCE</scope>
</reference>
<dbReference type="InterPro" id="IPR020845">
    <property type="entry name" value="AMP-binding_CS"/>
</dbReference>
<proteinExistence type="predicted"/>
<dbReference type="InterPro" id="IPR050237">
    <property type="entry name" value="ATP-dep_AMP-bd_enzyme"/>
</dbReference>
<gene>
    <name evidence="2" type="ORF">METZ01_LOCUS246916</name>
</gene>
<feature type="non-terminal residue" evidence="2">
    <location>
        <position position="270"/>
    </location>
</feature>
<dbReference type="InterPro" id="IPR042099">
    <property type="entry name" value="ANL_N_sf"/>
</dbReference>
<dbReference type="InterPro" id="IPR000873">
    <property type="entry name" value="AMP-dep_synth/lig_dom"/>
</dbReference>